<dbReference type="PROSITE" id="PS50042">
    <property type="entry name" value="CNMP_BINDING_3"/>
    <property type="match status" value="1"/>
</dbReference>
<evidence type="ECO:0000313" key="13">
    <source>
        <dbReference type="EMBL" id="KAH7421669.1"/>
    </source>
</evidence>
<dbReference type="PANTHER" id="PTHR45651">
    <property type="entry name" value="CYCLIC NUCLEOTIDE-GATED ION CHANNEL 15-RELATED-RELATED"/>
    <property type="match status" value="1"/>
</dbReference>
<evidence type="ECO:0000256" key="4">
    <source>
        <dbReference type="ARBA" id="ARBA00022448"/>
    </source>
</evidence>
<dbReference type="Pfam" id="PF00027">
    <property type="entry name" value="cNMP_binding"/>
    <property type="match status" value="1"/>
</dbReference>
<dbReference type="EMBL" id="CM035418">
    <property type="protein sequence ID" value="KAH7421671.1"/>
    <property type="molecule type" value="Genomic_DNA"/>
</dbReference>
<dbReference type="Gene3D" id="1.10.287.70">
    <property type="match status" value="1"/>
</dbReference>
<sequence>MFSNSKVVKMDGQNKRFVRLQHKNSGNFNESMVELESNKNTAVRKGLENESTGSHMLNTFFHFKSPHANTGKSKLKKTRILDPRKKAWQQWNSVFLFSCLAALFIDPLYFFYPVVNSEKACVSMDNRLAIVITVLRTVTDLFHLIHIGVQFRTGYLKQSGSTLGVGELVSDPVQIAKRYLSRNFILDCIAVLPLPQIFIWIIIPGLHGSAADNTKTALRFIILFQLIPRIYPLAQQMGKSTKVHTESAWGGAFYNLLLYMLISHFVGAFYYLLAVERQDTCWRKACKGNCNVSYLDCGEERPQGYLFDANSLNQFCQNTFDFGIYGDALDNGIVSTSKFVDKYFYCLWFGLRNLSTLGQGLNTSSYEGEIIFSIAIIIIGLTLFARLLGNMQSYLQSITLRLEEMRLKRHDMEQWMQHRQIYPELRSRIRKYEEYRWQETRGVNEEELVQLLPKDLRRDIKRHLCLDLVMKVPLFKYMDDQLKDAICENLQPTLFTSGTHVVQEGDPVDEMLFIIRGVLKSVTTNGGRTDFLNEEKLGPGHFCGEELLTWALDPKSGGNFPSSTRSVTAESEVEAFALKAEDLKFVASQYRRLHSKQVQHTFRYHSHTWRTWAAGSIQGAWRRYKKRKLDELQRKQEEENLWNPLQESSSTGVIHASLGAALYASRFAANALRGVHRLRALHAAQEGLPSLKLQKPSEPDFSGDNGD</sequence>
<dbReference type="GO" id="GO:0012505">
    <property type="term" value="C:endomembrane system"/>
    <property type="evidence" value="ECO:0007669"/>
    <property type="project" value="UniProtKB-SubCell"/>
</dbReference>
<evidence type="ECO:0000256" key="5">
    <source>
        <dbReference type="ARBA" id="ARBA00022692"/>
    </source>
</evidence>
<evidence type="ECO:0000256" key="9">
    <source>
        <dbReference type="ARBA" id="ARBA00023286"/>
    </source>
</evidence>
<dbReference type="OMA" id="IAVEIHM"/>
<feature type="transmembrane region" description="Helical" evidence="11">
    <location>
        <begin position="184"/>
        <end position="203"/>
    </location>
</feature>
<keyword evidence="5 11" id="KW-0812">Transmembrane</keyword>
<dbReference type="PANTHER" id="PTHR45651:SF12">
    <property type="entry name" value="CYCLIC NUCLEOTIDE-GATED ION CHANNEL 15-RELATED"/>
    <property type="match status" value="1"/>
</dbReference>
<dbReference type="Proteomes" id="UP000825935">
    <property type="component" value="Chromosome 13"/>
</dbReference>
<organism evidence="13 14">
    <name type="scientific">Ceratopteris richardii</name>
    <name type="common">Triangle waterfern</name>
    <dbReference type="NCBI Taxonomy" id="49495"/>
    <lineage>
        <taxon>Eukaryota</taxon>
        <taxon>Viridiplantae</taxon>
        <taxon>Streptophyta</taxon>
        <taxon>Embryophyta</taxon>
        <taxon>Tracheophyta</taxon>
        <taxon>Polypodiopsida</taxon>
        <taxon>Polypodiidae</taxon>
        <taxon>Polypodiales</taxon>
        <taxon>Pteridineae</taxon>
        <taxon>Pteridaceae</taxon>
        <taxon>Parkerioideae</taxon>
        <taxon>Ceratopteris</taxon>
    </lineage>
</organism>
<gene>
    <name evidence="13" type="ORF">KP509_13G070300</name>
</gene>
<keyword evidence="7" id="KW-0406">Ion transport</keyword>
<dbReference type="EMBL" id="CM035418">
    <property type="protein sequence ID" value="KAH7421667.1"/>
    <property type="molecule type" value="Genomic_DNA"/>
</dbReference>
<reference evidence="13" key="1">
    <citation type="submission" date="2021-08" db="EMBL/GenBank/DDBJ databases">
        <title>WGS assembly of Ceratopteris richardii.</title>
        <authorList>
            <person name="Marchant D.B."/>
            <person name="Chen G."/>
            <person name="Jenkins J."/>
            <person name="Shu S."/>
            <person name="Leebens-Mack J."/>
            <person name="Grimwood J."/>
            <person name="Schmutz J."/>
            <person name="Soltis P."/>
            <person name="Soltis D."/>
            <person name="Chen Z.-H."/>
        </authorList>
    </citation>
    <scope>NUCLEOTIDE SEQUENCE</scope>
    <source>
        <strain evidence="13">Whitten #5841</strain>
        <tissue evidence="13">Leaf</tissue>
    </source>
</reference>
<dbReference type="OrthoDB" id="421226at2759"/>
<keyword evidence="14" id="KW-1185">Reference proteome</keyword>
<evidence type="ECO:0000256" key="8">
    <source>
        <dbReference type="ARBA" id="ARBA00023136"/>
    </source>
</evidence>
<feature type="transmembrane region" description="Helical" evidence="11">
    <location>
        <begin position="252"/>
        <end position="273"/>
    </location>
</feature>
<dbReference type="InterPro" id="IPR018490">
    <property type="entry name" value="cNMP-bd_dom_sf"/>
</dbReference>
<dbReference type="SUPFAM" id="SSF51206">
    <property type="entry name" value="cAMP-binding domain-like"/>
    <property type="match status" value="1"/>
</dbReference>
<name>A0A8T2TM40_CERRI</name>
<evidence type="ECO:0000259" key="12">
    <source>
        <dbReference type="PROSITE" id="PS50042"/>
    </source>
</evidence>
<evidence type="ECO:0000256" key="6">
    <source>
        <dbReference type="ARBA" id="ARBA00022989"/>
    </source>
</evidence>
<dbReference type="SUPFAM" id="SSF81324">
    <property type="entry name" value="Voltage-gated potassium channels"/>
    <property type="match status" value="1"/>
</dbReference>
<comment type="caution">
    <text evidence="13">The sequence shown here is derived from an EMBL/GenBank/DDBJ whole genome shotgun (WGS) entry which is preliminary data.</text>
</comment>
<comment type="subcellular location">
    <subcellularLocation>
        <location evidence="2">Endomembrane system</location>
    </subcellularLocation>
    <subcellularLocation>
        <location evidence="1">Membrane</location>
        <topology evidence="1">Multi-pass membrane protein</topology>
    </subcellularLocation>
</comment>
<dbReference type="Pfam" id="PF00520">
    <property type="entry name" value="Ion_trans"/>
    <property type="match status" value="1"/>
</dbReference>
<evidence type="ECO:0000256" key="1">
    <source>
        <dbReference type="ARBA" id="ARBA00004141"/>
    </source>
</evidence>
<dbReference type="InterPro" id="IPR005821">
    <property type="entry name" value="Ion_trans_dom"/>
</dbReference>
<dbReference type="EMBL" id="CM035418">
    <property type="protein sequence ID" value="KAH7421673.1"/>
    <property type="molecule type" value="Genomic_DNA"/>
</dbReference>
<accession>A0A8T2TM40</accession>
<dbReference type="GO" id="GO:0005249">
    <property type="term" value="F:voltage-gated potassium channel activity"/>
    <property type="evidence" value="ECO:0007669"/>
    <property type="project" value="InterPro"/>
</dbReference>
<keyword evidence="10" id="KW-0407">Ion channel</keyword>
<dbReference type="FunFam" id="2.60.120.10:FF:000024">
    <property type="entry name" value="Cyclic nucleotide-gated ion channel 1"/>
    <property type="match status" value="1"/>
</dbReference>
<dbReference type="InterPro" id="IPR014710">
    <property type="entry name" value="RmlC-like_jellyroll"/>
</dbReference>
<keyword evidence="9" id="KW-1071">Ligand-gated ion channel</keyword>
<dbReference type="InterPro" id="IPR000595">
    <property type="entry name" value="cNMP-bd_dom"/>
</dbReference>
<evidence type="ECO:0000256" key="7">
    <source>
        <dbReference type="ARBA" id="ARBA00023065"/>
    </source>
</evidence>
<comment type="similarity">
    <text evidence="3">Belongs to the cyclic nucleotide-gated cation channel (TC 1.A.1.5) family.</text>
</comment>
<dbReference type="FunFam" id="1.10.287.630:FF:000003">
    <property type="entry name" value="Cyclic nucleotide-gated ion channel 1"/>
    <property type="match status" value="1"/>
</dbReference>
<dbReference type="EMBL" id="CM035418">
    <property type="protein sequence ID" value="KAH7421670.1"/>
    <property type="molecule type" value="Genomic_DNA"/>
</dbReference>
<dbReference type="Gene3D" id="1.10.287.630">
    <property type="entry name" value="Helix hairpin bin"/>
    <property type="match status" value="1"/>
</dbReference>
<feature type="domain" description="Cyclic nucleotide-binding" evidence="12">
    <location>
        <begin position="474"/>
        <end position="604"/>
    </location>
</feature>
<dbReference type="EMBL" id="CM035418">
    <property type="protein sequence ID" value="KAH7421669.1"/>
    <property type="molecule type" value="Genomic_DNA"/>
</dbReference>
<evidence type="ECO:0000256" key="10">
    <source>
        <dbReference type="ARBA" id="ARBA00023303"/>
    </source>
</evidence>
<dbReference type="GO" id="GO:0016020">
    <property type="term" value="C:membrane"/>
    <property type="evidence" value="ECO:0007669"/>
    <property type="project" value="UniProtKB-SubCell"/>
</dbReference>
<keyword evidence="8 11" id="KW-0472">Membrane</keyword>
<dbReference type="Gene3D" id="2.60.120.10">
    <property type="entry name" value="Jelly Rolls"/>
    <property type="match status" value="1"/>
</dbReference>
<protein>
    <recommendedName>
        <fullName evidence="12">Cyclic nucleotide-binding domain-containing protein</fullName>
    </recommendedName>
</protein>
<evidence type="ECO:0000256" key="3">
    <source>
        <dbReference type="ARBA" id="ARBA00010486"/>
    </source>
</evidence>
<keyword evidence="4" id="KW-0813">Transport</keyword>
<feature type="transmembrane region" description="Helical" evidence="11">
    <location>
        <begin position="94"/>
        <end position="115"/>
    </location>
</feature>
<evidence type="ECO:0000256" key="11">
    <source>
        <dbReference type="SAM" id="Phobius"/>
    </source>
</evidence>
<evidence type="ECO:0000256" key="2">
    <source>
        <dbReference type="ARBA" id="ARBA00004308"/>
    </source>
</evidence>
<feature type="transmembrane region" description="Helical" evidence="11">
    <location>
        <begin position="127"/>
        <end position="149"/>
    </location>
</feature>
<evidence type="ECO:0000313" key="14">
    <source>
        <dbReference type="Proteomes" id="UP000825935"/>
    </source>
</evidence>
<proteinExistence type="inferred from homology"/>
<dbReference type="CDD" id="cd00038">
    <property type="entry name" value="CAP_ED"/>
    <property type="match status" value="1"/>
</dbReference>
<dbReference type="InterPro" id="IPR003938">
    <property type="entry name" value="K_chnl_volt-dep_EAG/ELK/ERG"/>
</dbReference>
<keyword evidence="6 11" id="KW-1133">Transmembrane helix</keyword>
<dbReference type="EMBL" id="CM035418">
    <property type="protein sequence ID" value="KAH7421672.1"/>
    <property type="molecule type" value="Genomic_DNA"/>
</dbReference>
<feature type="transmembrane region" description="Helical" evidence="11">
    <location>
        <begin position="370"/>
        <end position="388"/>
    </location>
</feature>
<dbReference type="AlphaFoldDB" id="A0A8T2TM40"/>
<dbReference type="SMART" id="SM00100">
    <property type="entry name" value="cNMP"/>
    <property type="match status" value="1"/>
</dbReference>
<dbReference type="PRINTS" id="PR01463">
    <property type="entry name" value="EAGCHANLFMLY"/>
</dbReference>